<dbReference type="EMBL" id="JALJEJ010000001">
    <property type="protein sequence ID" value="MCJ8208537.1"/>
    <property type="molecule type" value="Genomic_DNA"/>
</dbReference>
<feature type="domain" description="Lipocalin-like" evidence="1">
    <location>
        <begin position="37"/>
        <end position="104"/>
    </location>
</feature>
<reference evidence="2" key="1">
    <citation type="submission" date="2022-04" db="EMBL/GenBank/DDBJ databases">
        <title>Mucilaginibacter sp. RS28 isolated from freshwater.</title>
        <authorList>
            <person name="Ko S.-R."/>
        </authorList>
    </citation>
    <scope>NUCLEOTIDE SEQUENCE</scope>
    <source>
        <strain evidence="2">RS28</strain>
    </source>
</reference>
<evidence type="ECO:0000313" key="2">
    <source>
        <dbReference type="EMBL" id="MCJ8208537.1"/>
    </source>
</evidence>
<gene>
    <name evidence="2" type="ORF">MUY27_02370</name>
</gene>
<protein>
    <recommendedName>
        <fullName evidence="1">Lipocalin-like domain-containing protein</fullName>
    </recommendedName>
</protein>
<evidence type="ECO:0000259" key="1">
    <source>
        <dbReference type="Pfam" id="PF13648"/>
    </source>
</evidence>
<dbReference type="Pfam" id="PF13648">
    <property type="entry name" value="Lipocalin_4"/>
    <property type="match status" value="1"/>
</dbReference>
<dbReference type="AlphaFoldDB" id="A0A9X1WZL0"/>
<sequence>MKRNLLLLLSLIVVLVVYNSCKKERQSYLPTLLTSSTWELASVQVTTYQGSTQLGTATLNTNCQLKQTFTFNPDQSCSYQNFICRSDIASGKWQFSDDKLTLQANMLCKDTVPGGKDTVDAPFLNARIVNLGSYSLVLETGDINEYSGSTKKRVIRRFAFVHQ</sequence>
<dbReference type="Proteomes" id="UP001139450">
    <property type="component" value="Unassembled WGS sequence"/>
</dbReference>
<accession>A0A9X1WZL0</accession>
<keyword evidence="3" id="KW-1185">Reference proteome</keyword>
<dbReference type="RefSeq" id="WP_245128366.1">
    <property type="nucleotide sequence ID" value="NZ_JALJEJ010000001.1"/>
</dbReference>
<evidence type="ECO:0000313" key="3">
    <source>
        <dbReference type="Proteomes" id="UP001139450"/>
    </source>
</evidence>
<organism evidence="2 3">
    <name type="scientific">Mucilaginibacter straminoryzae</name>
    <dbReference type="NCBI Taxonomy" id="2932774"/>
    <lineage>
        <taxon>Bacteria</taxon>
        <taxon>Pseudomonadati</taxon>
        <taxon>Bacteroidota</taxon>
        <taxon>Sphingobacteriia</taxon>
        <taxon>Sphingobacteriales</taxon>
        <taxon>Sphingobacteriaceae</taxon>
        <taxon>Mucilaginibacter</taxon>
    </lineage>
</organism>
<proteinExistence type="predicted"/>
<name>A0A9X1WZL0_9SPHI</name>
<comment type="caution">
    <text evidence="2">The sequence shown here is derived from an EMBL/GenBank/DDBJ whole genome shotgun (WGS) entry which is preliminary data.</text>
</comment>
<dbReference type="InterPro" id="IPR024311">
    <property type="entry name" value="Lipocalin-like"/>
</dbReference>